<accession>A0A7J8X321</accession>
<name>A0A7J8X321_GOSAI</name>
<dbReference type="Proteomes" id="UP000593577">
    <property type="component" value="Unassembled WGS sequence"/>
</dbReference>
<reference evidence="1 2" key="1">
    <citation type="journal article" date="2019" name="Genome Biol. Evol.">
        <title>Insights into the evolution of the New World diploid cottons (Gossypium, subgenus Houzingenia) based on genome sequencing.</title>
        <authorList>
            <person name="Grover C.E."/>
            <person name="Arick M.A. 2nd"/>
            <person name="Thrash A."/>
            <person name="Conover J.L."/>
            <person name="Sanders W.S."/>
            <person name="Peterson D.G."/>
            <person name="Frelichowski J.E."/>
            <person name="Scheffler J.A."/>
            <person name="Scheffler B.E."/>
            <person name="Wendel J.F."/>
        </authorList>
    </citation>
    <scope>NUCLEOTIDE SEQUENCE [LARGE SCALE GENOMIC DNA]</scope>
    <source>
        <strain evidence="1">185</strain>
        <tissue evidence="1">Leaf</tissue>
    </source>
</reference>
<proteinExistence type="predicted"/>
<comment type="caution">
    <text evidence="1">The sequence shown here is derived from an EMBL/GenBank/DDBJ whole genome shotgun (WGS) entry which is preliminary data.</text>
</comment>
<organism evidence="1 2">
    <name type="scientific">Gossypium aridum</name>
    <name type="common">American cotton</name>
    <name type="synonym">Erioxylum aridum</name>
    <dbReference type="NCBI Taxonomy" id="34290"/>
    <lineage>
        <taxon>Eukaryota</taxon>
        <taxon>Viridiplantae</taxon>
        <taxon>Streptophyta</taxon>
        <taxon>Embryophyta</taxon>
        <taxon>Tracheophyta</taxon>
        <taxon>Spermatophyta</taxon>
        <taxon>Magnoliopsida</taxon>
        <taxon>eudicotyledons</taxon>
        <taxon>Gunneridae</taxon>
        <taxon>Pentapetalae</taxon>
        <taxon>rosids</taxon>
        <taxon>malvids</taxon>
        <taxon>Malvales</taxon>
        <taxon>Malvaceae</taxon>
        <taxon>Malvoideae</taxon>
        <taxon>Gossypium</taxon>
    </lineage>
</organism>
<evidence type="ECO:0000313" key="2">
    <source>
        <dbReference type="Proteomes" id="UP000593577"/>
    </source>
</evidence>
<dbReference type="PANTHER" id="PTHR36617:SF5">
    <property type="entry name" value="OS05G0421675 PROTEIN"/>
    <property type="match status" value="1"/>
</dbReference>
<gene>
    <name evidence="1" type="ORF">Goari_023310</name>
</gene>
<dbReference type="PANTHER" id="PTHR36617">
    <property type="entry name" value="PROTEIN, PUTATIVE-RELATED"/>
    <property type="match status" value="1"/>
</dbReference>
<sequence>MGRTAMFWMDIWCGNHPLKQEFPRVFHLVRQKERTVADFMRNYAFSKE</sequence>
<dbReference type="AlphaFoldDB" id="A0A7J8X321"/>
<evidence type="ECO:0000313" key="1">
    <source>
        <dbReference type="EMBL" id="MBA0681510.1"/>
    </source>
</evidence>
<dbReference type="EMBL" id="JABFAA010000005">
    <property type="protein sequence ID" value="MBA0681510.1"/>
    <property type="molecule type" value="Genomic_DNA"/>
</dbReference>
<keyword evidence="2" id="KW-1185">Reference proteome</keyword>
<protein>
    <submittedName>
        <fullName evidence="1">Uncharacterized protein</fullName>
    </submittedName>
</protein>